<keyword evidence="7" id="KW-0547">Nucleotide-binding</keyword>
<dbReference type="SMART" id="SM00387">
    <property type="entry name" value="HATPase_c"/>
    <property type="match status" value="1"/>
</dbReference>
<dbReference type="EC" id="2.7.13.3" evidence="3"/>
<keyword evidence="10" id="KW-0472">Membrane</keyword>
<dbReference type="InterPro" id="IPR036097">
    <property type="entry name" value="HisK_dim/P_sf"/>
</dbReference>
<dbReference type="SMART" id="SM00388">
    <property type="entry name" value="HisKA"/>
    <property type="match status" value="1"/>
</dbReference>
<comment type="subcellular location">
    <subcellularLocation>
        <location evidence="2">Cell membrane</location>
        <topology evidence="2">Multi-pass membrane protein</topology>
    </subcellularLocation>
</comment>
<organism evidence="12 13">
    <name type="scientific">Microbulbifer salipaludis</name>
    <dbReference type="NCBI Taxonomy" id="187980"/>
    <lineage>
        <taxon>Bacteria</taxon>
        <taxon>Pseudomonadati</taxon>
        <taxon>Pseudomonadota</taxon>
        <taxon>Gammaproteobacteria</taxon>
        <taxon>Cellvibrionales</taxon>
        <taxon>Microbulbiferaceae</taxon>
        <taxon>Microbulbifer</taxon>
    </lineage>
</organism>
<dbReference type="PROSITE" id="PS50109">
    <property type="entry name" value="HIS_KIN"/>
    <property type="match status" value="1"/>
</dbReference>
<feature type="transmembrane region" description="Helical" evidence="10">
    <location>
        <begin position="47"/>
        <end position="65"/>
    </location>
</feature>
<evidence type="ECO:0000256" key="8">
    <source>
        <dbReference type="ARBA" id="ARBA00022777"/>
    </source>
</evidence>
<evidence type="ECO:0000256" key="2">
    <source>
        <dbReference type="ARBA" id="ARBA00004651"/>
    </source>
</evidence>
<evidence type="ECO:0000256" key="9">
    <source>
        <dbReference type="ARBA" id="ARBA00022840"/>
    </source>
</evidence>
<evidence type="ECO:0000256" key="4">
    <source>
        <dbReference type="ARBA" id="ARBA00022475"/>
    </source>
</evidence>
<dbReference type="Proteomes" id="UP000664293">
    <property type="component" value="Unassembled WGS sequence"/>
</dbReference>
<protein>
    <recommendedName>
        <fullName evidence="3">histidine kinase</fullName>
        <ecNumber evidence="3">2.7.13.3</ecNumber>
    </recommendedName>
</protein>
<keyword evidence="10" id="KW-1133">Transmembrane helix</keyword>
<keyword evidence="6" id="KW-0808">Transferase</keyword>
<keyword evidence="10" id="KW-0812">Transmembrane</keyword>
<comment type="catalytic activity">
    <reaction evidence="1">
        <text>ATP + protein L-histidine = ADP + protein N-phospho-L-histidine.</text>
        <dbReference type="EC" id="2.7.13.3"/>
    </reaction>
</comment>
<dbReference type="InterPro" id="IPR005467">
    <property type="entry name" value="His_kinase_dom"/>
</dbReference>
<dbReference type="Pfam" id="PF02518">
    <property type="entry name" value="HATPase_c"/>
    <property type="match status" value="1"/>
</dbReference>
<dbReference type="InterPro" id="IPR003661">
    <property type="entry name" value="HisK_dim/P_dom"/>
</dbReference>
<keyword evidence="8 12" id="KW-0418">Kinase</keyword>
<feature type="domain" description="Histidine kinase" evidence="11">
    <location>
        <begin position="227"/>
        <end position="429"/>
    </location>
</feature>
<dbReference type="InterPro" id="IPR003594">
    <property type="entry name" value="HATPase_dom"/>
</dbReference>
<dbReference type="PRINTS" id="PR00344">
    <property type="entry name" value="BCTRLSENSOR"/>
</dbReference>
<accession>A0ABS3E4M5</accession>
<evidence type="ECO:0000313" key="12">
    <source>
        <dbReference type="EMBL" id="MBN8430251.1"/>
    </source>
</evidence>
<dbReference type="InterPro" id="IPR004358">
    <property type="entry name" value="Sig_transdc_His_kin-like_C"/>
</dbReference>
<reference evidence="12 13" key="1">
    <citation type="submission" date="2020-12" db="EMBL/GenBank/DDBJ databases">
        <title>Oil enriched cultivation method for isolating marine PHA-producing bacteria.</title>
        <authorList>
            <person name="Zheng W."/>
            <person name="Yu S."/>
            <person name="Huang Y."/>
        </authorList>
    </citation>
    <scope>NUCLEOTIDE SEQUENCE [LARGE SCALE GENOMIC DNA]</scope>
    <source>
        <strain evidence="12 13">SN0-2</strain>
    </source>
</reference>
<feature type="transmembrane region" description="Helical" evidence="10">
    <location>
        <begin position="174"/>
        <end position="195"/>
    </location>
</feature>
<sequence>MPLNLPPPSGDQAIITNLRRLTALRAIALLAYIAVSLWLGDTLSGGALVFVALGLVTTLVSGWRARGSVALGRLEFFGHLLMDWLWLPPLLAFSGGAANPFVTYLLVPLTIAAATQPRLYTWVMAAISIATYTGLILFFPGIDGGHSAHAGHDMGHGMGHGTDHDSSAFYRHLIGMWATFAFSALLIAGFVNSMAEALRSRDRHLHTLRQEQARRDQVLSLGTLAAGTAHELASPLQTIGLLVEELQAQQQGFAAPVVEDLALLQQQVNLCKQALEQLKSRARDPAGSEEFQSVKEFIARSLERWQLLRPEARFALTQQGPENVRARLPLTLEQTFINVLNNALDANLAGAATQPVEIDVLWSEQGLVMAITDSGGGVHQPQPDPDSEGFGIGLILSKTALIQLGGSLTLAPRTSGQGTIATIELPLESRPVEEV</sequence>
<keyword evidence="4" id="KW-1003">Cell membrane</keyword>
<name>A0ABS3E4M5_9GAMM</name>
<dbReference type="PANTHER" id="PTHR44936:SF10">
    <property type="entry name" value="SENSOR PROTEIN RSTB"/>
    <property type="match status" value="1"/>
</dbReference>
<keyword evidence="13" id="KW-1185">Reference proteome</keyword>
<dbReference type="RefSeq" id="WP_206999838.1">
    <property type="nucleotide sequence ID" value="NZ_JAEKJR010000001.1"/>
</dbReference>
<dbReference type="SUPFAM" id="SSF55874">
    <property type="entry name" value="ATPase domain of HSP90 chaperone/DNA topoisomerase II/histidine kinase"/>
    <property type="match status" value="1"/>
</dbReference>
<dbReference type="EMBL" id="JAEKJR010000001">
    <property type="protein sequence ID" value="MBN8430251.1"/>
    <property type="molecule type" value="Genomic_DNA"/>
</dbReference>
<evidence type="ECO:0000256" key="6">
    <source>
        <dbReference type="ARBA" id="ARBA00022679"/>
    </source>
</evidence>
<proteinExistence type="predicted"/>
<evidence type="ECO:0000259" key="11">
    <source>
        <dbReference type="PROSITE" id="PS50109"/>
    </source>
</evidence>
<evidence type="ECO:0000256" key="5">
    <source>
        <dbReference type="ARBA" id="ARBA00022553"/>
    </source>
</evidence>
<feature type="transmembrane region" description="Helical" evidence="10">
    <location>
        <begin position="119"/>
        <end position="139"/>
    </location>
</feature>
<evidence type="ECO:0000256" key="10">
    <source>
        <dbReference type="SAM" id="Phobius"/>
    </source>
</evidence>
<dbReference type="PANTHER" id="PTHR44936">
    <property type="entry name" value="SENSOR PROTEIN CREC"/>
    <property type="match status" value="1"/>
</dbReference>
<feature type="transmembrane region" description="Helical" evidence="10">
    <location>
        <begin position="20"/>
        <end position="40"/>
    </location>
</feature>
<keyword evidence="5" id="KW-0597">Phosphoprotein</keyword>
<evidence type="ECO:0000256" key="3">
    <source>
        <dbReference type="ARBA" id="ARBA00012438"/>
    </source>
</evidence>
<dbReference type="InterPro" id="IPR050980">
    <property type="entry name" value="2C_sensor_his_kinase"/>
</dbReference>
<evidence type="ECO:0000313" key="13">
    <source>
        <dbReference type="Proteomes" id="UP000664293"/>
    </source>
</evidence>
<evidence type="ECO:0000256" key="7">
    <source>
        <dbReference type="ARBA" id="ARBA00022741"/>
    </source>
</evidence>
<gene>
    <name evidence="12" type="ORF">JF535_05215</name>
</gene>
<dbReference type="InterPro" id="IPR036890">
    <property type="entry name" value="HATPase_C_sf"/>
</dbReference>
<keyword evidence="9" id="KW-0067">ATP-binding</keyword>
<feature type="transmembrane region" description="Helical" evidence="10">
    <location>
        <begin position="85"/>
        <end position="107"/>
    </location>
</feature>
<dbReference type="SUPFAM" id="SSF47384">
    <property type="entry name" value="Homodimeric domain of signal transducing histidine kinase"/>
    <property type="match status" value="1"/>
</dbReference>
<evidence type="ECO:0000256" key="1">
    <source>
        <dbReference type="ARBA" id="ARBA00000085"/>
    </source>
</evidence>
<dbReference type="Gene3D" id="3.30.565.10">
    <property type="entry name" value="Histidine kinase-like ATPase, C-terminal domain"/>
    <property type="match status" value="1"/>
</dbReference>
<dbReference type="GO" id="GO:0016301">
    <property type="term" value="F:kinase activity"/>
    <property type="evidence" value="ECO:0007669"/>
    <property type="project" value="UniProtKB-KW"/>
</dbReference>
<dbReference type="Gene3D" id="1.10.287.130">
    <property type="match status" value="1"/>
</dbReference>
<comment type="caution">
    <text evidence="12">The sequence shown here is derived from an EMBL/GenBank/DDBJ whole genome shotgun (WGS) entry which is preliminary data.</text>
</comment>